<protein>
    <recommendedName>
        <fullName evidence="5">Maltokinase N-terminal cap domain-containing protein</fullName>
    </recommendedName>
</protein>
<dbReference type="Pfam" id="PF18085">
    <property type="entry name" value="Mak_N_cap"/>
    <property type="match status" value="1"/>
</dbReference>
<evidence type="ECO:0000256" key="1">
    <source>
        <dbReference type="ARBA" id="ARBA00022679"/>
    </source>
</evidence>
<evidence type="ECO:0000256" key="2">
    <source>
        <dbReference type="ARBA" id="ARBA00022741"/>
    </source>
</evidence>
<accession>A0A366IR78</accession>
<reference evidence="6 7" key="1">
    <citation type="submission" date="2018-06" db="EMBL/GenBank/DDBJ databases">
        <title>Freshwater and sediment microbial communities from various areas in North America, analyzing microbe dynamics in response to fracking.</title>
        <authorList>
            <person name="Lamendella R."/>
        </authorList>
    </citation>
    <scope>NUCLEOTIDE SEQUENCE [LARGE SCALE GENOMIC DNA]</scope>
    <source>
        <strain evidence="6 7">3b_TX</strain>
    </source>
</reference>
<feature type="domain" description="Maltokinase N-terminal cap" evidence="5">
    <location>
        <begin position="20"/>
        <end position="104"/>
    </location>
</feature>
<keyword evidence="3" id="KW-0418">Kinase</keyword>
<dbReference type="EMBL" id="QNSB01000001">
    <property type="protein sequence ID" value="RBP74617.1"/>
    <property type="molecule type" value="Genomic_DNA"/>
</dbReference>
<name>A0A366IR78_9MICO</name>
<keyword evidence="1" id="KW-0808">Transferase</keyword>
<keyword evidence="4" id="KW-0067">ATP-binding</keyword>
<dbReference type="GO" id="GO:0005524">
    <property type="term" value="F:ATP binding"/>
    <property type="evidence" value="ECO:0007669"/>
    <property type="project" value="UniProtKB-KW"/>
</dbReference>
<dbReference type="Proteomes" id="UP000253509">
    <property type="component" value="Unassembled WGS sequence"/>
</dbReference>
<keyword evidence="7" id="KW-1185">Reference proteome</keyword>
<evidence type="ECO:0000256" key="3">
    <source>
        <dbReference type="ARBA" id="ARBA00022777"/>
    </source>
</evidence>
<dbReference type="RefSeq" id="WP_113902665.1">
    <property type="nucleotide sequence ID" value="NZ_QNSB01000001.1"/>
</dbReference>
<dbReference type="GO" id="GO:0016301">
    <property type="term" value="F:kinase activity"/>
    <property type="evidence" value="ECO:0007669"/>
    <property type="project" value="UniProtKB-KW"/>
</dbReference>
<dbReference type="AlphaFoldDB" id="A0A366IR78"/>
<evidence type="ECO:0000313" key="7">
    <source>
        <dbReference type="Proteomes" id="UP000253509"/>
    </source>
</evidence>
<evidence type="ECO:0000256" key="4">
    <source>
        <dbReference type="ARBA" id="ARBA00022840"/>
    </source>
</evidence>
<comment type="caution">
    <text evidence="6">The sequence shown here is derived from an EMBL/GenBank/DDBJ whole genome shotgun (WGS) entry which is preliminary data.</text>
</comment>
<sequence length="191" mass="20739">MADIFDAELDPGKLDVIAGWLPRQDWASGVDLETAPLEPVTAYRFDDPAGEVGVEVHLVRTGDRVFQVPLTYRGEPFDSAEDAFMSEMNHSVLGRRWVYDGLADPVFIDQLVRTISESGRSAKQYLVDESGTKIDEITEVAVAVGTGPVVGATSFAVERELDVDSPAQPDPGLLLGTWPGQDDPVLLARLV</sequence>
<proteinExistence type="predicted"/>
<organism evidence="6 7">
    <name type="scientific">Brevibacterium celere</name>
    <dbReference type="NCBI Taxonomy" id="225845"/>
    <lineage>
        <taxon>Bacteria</taxon>
        <taxon>Bacillati</taxon>
        <taxon>Actinomycetota</taxon>
        <taxon>Actinomycetes</taxon>
        <taxon>Micrococcales</taxon>
        <taxon>Brevibacteriaceae</taxon>
        <taxon>Brevibacterium</taxon>
    </lineage>
</organism>
<evidence type="ECO:0000259" key="5">
    <source>
        <dbReference type="Pfam" id="PF18085"/>
    </source>
</evidence>
<gene>
    <name evidence="6" type="ORF">DFO65_101339</name>
</gene>
<keyword evidence="2" id="KW-0547">Nucleotide-binding</keyword>
<dbReference type="InterPro" id="IPR040999">
    <property type="entry name" value="Mak_N_cap"/>
</dbReference>
<evidence type="ECO:0000313" key="6">
    <source>
        <dbReference type="EMBL" id="RBP74617.1"/>
    </source>
</evidence>